<evidence type="ECO:0000259" key="1">
    <source>
        <dbReference type="Pfam" id="PF03432"/>
    </source>
</evidence>
<feature type="domain" description="MobA/VirD2-like nuclease" evidence="1">
    <location>
        <begin position="17"/>
        <end position="146"/>
    </location>
</feature>
<accession>A0A4R4GER7</accession>
<dbReference type="EMBL" id="SLTU01000001">
    <property type="protein sequence ID" value="TDA75132.1"/>
    <property type="molecule type" value="Genomic_DNA"/>
</dbReference>
<comment type="caution">
    <text evidence="2">The sequence shown here is derived from an EMBL/GenBank/DDBJ whole genome shotgun (WGS) entry which is preliminary data.</text>
</comment>
<reference evidence="2 3" key="1">
    <citation type="journal article" date="2019" name="Nat. Microbiol.">
        <title>Genomic variation and strain-specific functional adaptation in the human gut microbiome during early life.</title>
        <authorList>
            <person name="Vatanen T."/>
            <person name="Plichta D.R."/>
            <person name="Somani J."/>
            <person name="Munch P.C."/>
            <person name="Arthur T.D."/>
            <person name="Hall A.B."/>
            <person name="Rudolf S."/>
            <person name="Oakeley E.J."/>
            <person name="Ke X."/>
            <person name="Young R.A."/>
            <person name="Haiser H.J."/>
            <person name="Kolde R."/>
            <person name="Yassour M."/>
            <person name="Luopajarvi K."/>
            <person name="Siljander H."/>
            <person name="Virtanen S.M."/>
            <person name="Ilonen J."/>
            <person name="Uibo R."/>
            <person name="Tillmann V."/>
            <person name="Mokurov S."/>
            <person name="Dorshakova N."/>
            <person name="Porter J.A."/>
            <person name="McHardy A.C."/>
            <person name="Lahdesmaki H."/>
            <person name="Vlamakis H."/>
            <person name="Huttenhower C."/>
            <person name="Knip M."/>
            <person name="Xavier R.J."/>
        </authorList>
    </citation>
    <scope>NUCLEOTIDE SEQUENCE [LARGE SCALE GENOMIC DNA]</scope>
    <source>
        <strain evidence="2 3">RJX1047</strain>
    </source>
</reference>
<evidence type="ECO:0000313" key="3">
    <source>
        <dbReference type="Proteomes" id="UP000294527"/>
    </source>
</evidence>
<protein>
    <submittedName>
        <fullName evidence="2">Plasmid mobilization relaxosome protein MobC</fullName>
    </submittedName>
</protein>
<dbReference type="RefSeq" id="WP_132140315.1">
    <property type="nucleotide sequence ID" value="NZ_SLTU01000001.1"/>
</dbReference>
<dbReference type="AlphaFoldDB" id="A0A4R4GER7"/>
<organism evidence="2 3">
    <name type="scientific">Phocaeicola dorei</name>
    <dbReference type="NCBI Taxonomy" id="357276"/>
    <lineage>
        <taxon>Bacteria</taxon>
        <taxon>Pseudomonadati</taxon>
        <taxon>Bacteroidota</taxon>
        <taxon>Bacteroidia</taxon>
        <taxon>Bacteroidales</taxon>
        <taxon>Bacteroidaceae</taxon>
        <taxon>Phocaeicola</taxon>
    </lineage>
</organism>
<gene>
    <name evidence="2" type="ORF">E1I98_01355</name>
</gene>
<proteinExistence type="predicted"/>
<dbReference type="Pfam" id="PF03432">
    <property type="entry name" value="Relaxase"/>
    <property type="match status" value="1"/>
</dbReference>
<dbReference type="InterPro" id="IPR005094">
    <property type="entry name" value="Endonuclease_MobA/VirD2"/>
</dbReference>
<dbReference type="Proteomes" id="UP000294527">
    <property type="component" value="Unassembled WGS sequence"/>
</dbReference>
<name>A0A4R4GER7_9BACT</name>
<evidence type="ECO:0000313" key="2">
    <source>
        <dbReference type="EMBL" id="TDA75132.1"/>
    </source>
</evidence>
<sequence length="313" mass="35800">MMAKIVKGSDFKGVVDYILDKDKGVQKIAANGLFLESKETIVMSFNIQSQMNGKVAKPVGHIALSFSKEDEPRLTNHIMAHIALEYMERMGLRNTQFFIARHFDKEHPHVHIAFNRIGNDGRTLSDRNDRLRSTRICKELTLKYGLHMADGKEHVKRNRLKEPDRTKYRLYDILKTEVDRCGNWNVLVANLRRQGVEVRFKHKGQTDEVQGVVFTMNGYHFNGSKVDRRFSYSKIDAALQRNRNEERMNLKSKVYTTDTPSATSNTARGELFSGGLGLLAGHGSSGNATDAEANMEMAEILRRKKKRRRGMRL</sequence>